<evidence type="ECO:0000256" key="10">
    <source>
        <dbReference type="PROSITE-ProRule" id="PRU01360"/>
    </source>
</evidence>
<evidence type="ECO:0000256" key="9">
    <source>
        <dbReference type="ARBA" id="ARBA00023237"/>
    </source>
</evidence>
<proteinExistence type="inferred from homology"/>
<comment type="similarity">
    <text evidence="2 10 11">Belongs to the TonB-dependent receptor family.</text>
</comment>
<feature type="domain" description="TonB-dependent receptor-like beta-barrel" evidence="13">
    <location>
        <begin position="318"/>
        <end position="806"/>
    </location>
</feature>
<evidence type="ECO:0000256" key="6">
    <source>
        <dbReference type="ARBA" id="ARBA00023077"/>
    </source>
</evidence>
<evidence type="ECO:0000256" key="2">
    <source>
        <dbReference type="ARBA" id="ARBA00009810"/>
    </source>
</evidence>
<comment type="caution">
    <text evidence="15">The sequence shown here is derived from an EMBL/GenBank/DDBJ whole genome shotgun (WGS) entry which is preliminary data.</text>
</comment>
<dbReference type="Proteomes" id="UP001495910">
    <property type="component" value="Unassembled WGS sequence"/>
</dbReference>
<evidence type="ECO:0000256" key="7">
    <source>
        <dbReference type="ARBA" id="ARBA00023136"/>
    </source>
</evidence>
<dbReference type="Gene3D" id="2.40.170.20">
    <property type="entry name" value="TonB-dependent receptor, beta-barrel domain"/>
    <property type="match status" value="1"/>
</dbReference>
<evidence type="ECO:0000259" key="13">
    <source>
        <dbReference type="Pfam" id="PF00593"/>
    </source>
</evidence>
<gene>
    <name evidence="15" type="ORF">V8G57_20475</name>
</gene>
<dbReference type="EMBL" id="JBANDC010000017">
    <property type="protein sequence ID" value="MEM4989775.1"/>
    <property type="molecule type" value="Genomic_DNA"/>
</dbReference>
<keyword evidence="5 10" id="KW-0812">Transmembrane</keyword>
<evidence type="ECO:0000256" key="12">
    <source>
        <dbReference type="SAM" id="SignalP"/>
    </source>
</evidence>
<dbReference type="PANTHER" id="PTHR47234:SF3">
    <property type="entry name" value="SECRETIN_TONB SHORT N-TERMINAL DOMAIN-CONTAINING PROTEIN"/>
    <property type="match status" value="1"/>
</dbReference>
<evidence type="ECO:0000313" key="15">
    <source>
        <dbReference type="EMBL" id="MEM4989775.1"/>
    </source>
</evidence>
<dbReference type="InterPro" id="IPR000531">
    <property type="entry name" value="Beta-barrel_TonB"/>
</dbReference>
<dbReference type="CDD" id="cd01347">
    <property type="entry name" value="ligand_gated_channel"/>
    <property type="match status" value="1"/>
</dbReference>
<dbReference type="InterPro" id="IPR012910">
    <property type="entry name" value="Plug_dom"/>
</dbReference>
<dbReference type="InterPro" id="IPR039426">
    <property type="entry name" value="TonB-dep_rcpt-like"/>
</dbReference>
<dbReference type="PROSITE" id="PS52016">
    <property type="entry name" value="TONB_DEPENDENT_REC_3"/>
    <property type="match status" value="1"/>
</dbReference>
<dbReference type="Pfam" id="PF00593">
    <property type="entry name" value="TonB_dep_Rec_b-barrel"/>
    <property type="match status" value="1"/>
</dbReference>
<keyword evidence="9 10" id="KW-0998">Cell outer membrane</keyword>
<keyword evidence="4 10" id="KW-1134">Transmembrane beta strand</keyword>
<keyword evidence="12" id="KW-0732">Signal</keyword>
<evidence type="ECO:0000256" key="4">
    <source>
        <dbReference type="ARBA" id="ARBA00022452"/>
    </source>
</evidence>
<keyword evidence="16" id="KW-1185">Reference proteome</keyword>
<feature type="signal peptide" evidence="12">
    <location>
        <begin position="1"/>
        <end position="34"/>
    </location>
</feature>
<feature type="chain" id="PRO_5047417748" evidence="12">
    <location>
        <begin position="35"/>
        <end position="848"/>
    </location>
</feature>
<evidence type="ECO:0000256" key="1">
    <source>
        <dbReference type="ARBA" id="ARBA00004571"/>
    </source>
</evidence>
<accession>A0ABU9Q0K0</accession>
<keyword evidence="8 15" id="KW-0675">Receptor</keyword>
<dbReference type="SUPFAM" id="SSF56935">
    <property type="entry name" value="Porins"/>
    <property type="match status" value="1"/>
</dbReference>
<keyword evidence="7 10" id="KW-0472">Membrane</keyword>
<evidence type="ECO:0000256" key="11">
    <source>
        <dbReference type="RuleBase" id="RU003357"/>
    </source>
</evidence>
<evidence type="ECO:0000259" key="14">
    <source>
        <dbReference type="Pfam" id="PF07715"/>
    </source>
</evidence>
<organism evidence="15 16">
    <name type="scientific">Collimonas rhizosphaerae</name>
    <dbReference type="NCBI Taxonomy" id="3126357"/>
    <lineage>
        <taxon>Bacteria</taxon>
        <taxon>Pseudomonadati</taxon>
        <taxon>Pseudomonadota</taxon>
        <taxon>Betaproteobacteria</taxon>
        <taxon>Burkholderiales</taxon>
        <taxon>Oxalobacteraceae</taxon>
        <taxon>Collimonas</taxon>
    </lineage>
</organism>
<feature type="domain" description="TonB-dependent receptor plug" evidence="14">
    <location>
        <begin position="69"/>
        <end position="189"/>
    </location>
</feature>
<dbReference type="Gene3D" id="2.170.130.10">
    <property type="entry name" value="TonB-dependent receptor, plug domain"/>
    <property type="match status" value="1"/>
</dbReference>
<evidence type="ECO:0000313" key="16">
    <source>
        <dbReference type="Proteomes" id="UP001495910"/>
    </source>
</evidence>
<evidence type="ECO:0000256" key="5">
    <source>
        <dbReference type="ARBA" id="ARBA00022692"/>
    </source>
</evidence>
<dbReference type="InterPro" id="IPR037066">
    <property type="entry name" value="Plug_dom_sf"/>
</dbReference>
<dbReference type="PANTHER" id="PTHR47234">
    <property type="match status" value="1"/>
</dbReference>
<sequence length="848" mass="90446">MRSLHQHKRRRVRSLSFATLLSAGLAGSYSLAHAQQEQGNDGGKKAATSIGQVQDVVVTTGVRGEQRTVADSPAPIDVINGEQLQHTGRAELSEALARLLPSFNFGTNIAGVNSVIRPVSNRGLGPAYTLVLVNGKRRHNSALLTNGGGDSSGVNAVDLDTIPLSAVDHIEVLKDSAAAQYGSDAVAGVVNVVLKTASHGGSFSVDYGSLYGGNGNLENRKVAGDIGFELSNDGFIHFSADARKRGQSWWNLPATNTNVYSPASNPKNANWNRDGAHNGDPGVEAYNIAYNAELPLKKGITLYSFATAGTSNVVSGNNFRRPNGLATISQIYPDGYFALNNASSYDFQVTAGAKGKSDGWNWDLSSGYGKNHVRQYSNLTINPSLGPASPTSFDELATFQFEQWTTNADFTKAFSLGLAKPVQLSWGLEQRSERFSTYAGDPLGYINGGYIFKPGDQAGNPNVGSPASVGAQGAIALAPQDAANIRRNVQAAYADAGFYPTDKWFVDLAVRGEHYDDSAGNTISGKLNSRYDLTPQIAVRGTVGSGFRAPSLTQIGYAQTDNRTNINPVTGAVGPSLSKLLLNDSPLARALGAQDLKPEKSVNFGLGVVLKPADNLNITLDAYQVTIKDRIIRTGYLFGPALSPLLQSHGLTGSEWVQYFANGVDTRTRGLDLVADTATDFGRLGVVRWNAALNWNRTDITSIKATPAQLNGLGANPGGSLTWFGYSAGGGIGELTSSQPRTKLILGGRWLVRDFDVNLQATRYDSYLWRTTPTLSYKFGAKWITDLDVTYALTKSIKLTVGAANLFDVRPDKNGPGDASTGASSFYYGPSPFAPTGGFYYAKATYEF</sequence>
<reference evidence="15 16" key="1">
    <citation type="submission" date="2024-02" db="EMBL/GenBank/DDBJ databases">
        <title>Draft genome sequence of Collimonas sp. strain H4R21, an effective mineral-weathering bacterial strain isolated from the beech rhizosphere.</title>
        <authorList>
            <person name="Morin E."/>
            <person name="Uroz S."/>
            <person name="Leveau J.H.J."/>
            <person name="Kumar R."/>
            <person name="Rey M.W."/>
            <person name="Pham J."/>
        </authorList>
    </citation>
    <scope>NUCLEOTIDE SEQUENCE [LARGE SCALE GENOMIC DNA]</scope>
    <source>
        <strain evidence="15 16">H4R21</strain>
    </source>
</reference>
<keyword evidence="6 11" id="KW-0798">TonB box</keyword>
<name>A0ABU9Q0K0_9BURK</name>
<dbReference type="Pfam" id="PF07715">
    <property type="entry name" value="Plug"/>
    <property type="match status" value="1"/>
</dbReference>
<comment type="subcellular location">
    <subcellularLocation>
        <location evidence="1 10">Cell outer membrane</location>
        <topology evidence="1 10">Multi-pass membrane protein</topology>
    </subcellularLocation>
</comment>
<evidence type="ECO:0000256" key="8">
    <source>
        <dbReference type="ARBA" id="ARBA00023170"/>
    </source>
</evidence>
<dbReference type="InterPro" id="IPR036942">
    <property type="entry name" value="Beta-barrel_TonB_sf"/>
</dbReference>
<dbReference type="RefSeq" id="WP_342830942.1">
    <property type="nucleotide sequence ID" value="NZ_JBANDC010000017.1"/>
</dbReference>
<evidence type="ECO:0000256" key="3">
    <source>
        <dbReference type="ARBA" id="ARBA00022448"/>
    </source>
</evidence>
<protein>
    <submittedName>
        <fullName evidence="15">TonB-dependent receptor</fullName>
    </submittedName>
</protein>
<keyword evidence="3 10" id="KW-0813">Transport</keyword>